<evidence type="ECO:0000313" key="2">
    <source>
        <dbReference type="EMBL" id="EMS64658.1"/>
    </source>
</evidence>
<reference evidence="2" key="1">
    <citation type="journal article" date="2013" name="Nature">
        <title>Draft genome of the wheat A-genome progenitor Triticum urartu.</title>
        <authorList>
            <person name="Ling H.Q."/>
            <person name="Zhao S."/>
            <person name="Liu D."/>
            <person name="Wang J."/>
            <person name="Sun H."/>
            <person name="Zhang C."/>
            <person name="Fan H."/>
            <person name="Li D."/>
            <person name="Dong L."/>
            <person name="Tao Y."/>
            <person name="Gao C."/>
            <person name="Wu H."/>
            <person name="Li Y."/>
            <person name="Cui Y."/>
            <person name="Guo X."/>
            <person name="Zheng S."/>
            <person name="Wang B."/>
            <person name="Yu K."/>
            <person name="Liang Q."/>
            <person name="Yang W."/>
            <person name="Lou X."/>
            <person name="Chen J."/>
            <person name="Feng M."/>
            <person name="Jian J."/>
            <person name="Zhang X."/>
            <person name="Luo G."/>
            <person name="Jiang Y."/>
            <person name="Liu J."/>
            <person name="Wang Z."/>
            <person name="Sha Y."/>
            <person name="Zhang B."/>
            <person name="Wu H."/>
            <person name="Tang D."/>
            <person name="Shen Q."/>
            <person name="Xue P."/>
            <person name="Zou S."/>
            <person name="Wang X."/>
            <person name="Liu X."/>
            <person name="Wang F."/>
            <person name="Yang Y."/>
            <person name="An X."/>
            <person name="Dong Z."/>
            <person name="Zhang K."/>
            <person name="Zhang X."/>
            <person name="Luo M.C."/>
            <person name="Dvorak J."/>
            <person name="Tong Y."/>
            <person name="Wang J."/>
            <person name="Yang H."/>
            <person name="Li Z."/>
            <person name="Wang D."/>
            <person name="Zhang A."/>
            <person name="Wang J."/>
        </authorList>
    </citation>
    <scope>NUCLEOTIDE SEQUENCE</scope>
</reference>
<accession>M7ZN47</accession>
<evidence type="ECO:0000256" key="1">
    <source>
        <dbReference type="SAM" id="MobiDB-lite"/>
    </source>
</evidence>
<sequence>MAGTTTKRLLGRCTAEESSSKPTQHKSAIDGFGTPERCTTEYPFMKRKAKEADQDQDEEQEKEKEIDGILATGKLPRRADVVSVAAADPMVAEQDISKAPVSEPQAEAGTEEPVSEPQAEDQDVYDDDDADYDYQDEYDGYYDEDEDEDDYESEYEDDDDYDWESEFAKHRPVKSKELDKELLPVYKKAQDRWVREGKTQWVSSPLPSGLITDPDFVAAHKSRHAEPLVAVYSFREEPSKGTELRLVDTDGNTVRVIKVKDGLGSSKLPHHDLLCITDDNSDACLVDPATGEVLVTCPCPRPRPKSLVMCFGRAVPSGAYKAMCFVQGDERFHHVLTLGDAVGWRLMRPSPTRAACYPGCAAIVNGTLHMLAMP</sequence>
<name>M7ZN47_TRIUA</name>
<feature type="region of interest" description="Disordered" evidence="1">
    <location>
        <begin position="1"/>
        <end position="73"/>
    </location>
</feature>
<protein>
    <submittedName>
        <fullName evidence="2">Uncharacterized protein</fullName>
    </submittedName>
</protein>
<feature type="compositionally biased region" description="Acidic residues" evidence="1">
    <location>
        <begin position="109"/>
        <end position="159"/>
    </location>
</feature>
<proteinExistence type="predicted"/>
<dbReference type="EMBL" id="KD053633">
    <property type="protein sequence ID" value="EMS64658.1"/>
    <property type="molecule type" value="Genomic_DNA"/>
</dbReference>
<organism evidence="2">
    <name type="scientific">Triticum urartu</name>
    <name type="common">Red wild einkorn</name>
    <name type="synonym">Crithodium urartu</name>
    <dbReference type="NCBI Taxonomy" id="4572"/>
    <lineage>
        <taxon>Eukaryota</taxon>
        <taxon>Viridiplantae</taxon>
        <taxon>Streptophyta</taxon>
        <taxon>Embryophyta</taxon>
        <taxon>Tracheophyta</taxon>
        <taxon>Spermatophyta</taxon>
        <taxon>Magnoliopsida</taxon>
        <taxon>Liliopsida</taxon>
        <taxon>Poales</taxon>
        <taxon>Poaceae</taxon>
        <taxon>BOP clade</taxon>
        <taxon>Pooideae</taxon>
        <taxon>Triticodae</taxon>
        <taxon>Triticeae</taxon>
        <taxon>Triticinae</taxon>
        <taxon>Triticum</taxon>
    </lineage>
</organism>
<feature type="region of interest" description="Disordered" evidence="1">
    <location>
        <begin position="91"/>
        <end position="159"/>
    </location>
</feature>
<dbReference type="AlphaFoldDB" id="M7ZN47"/>
<gene>
    <name evidence="2" type="ORF">TRIUR3_25749</name>
</gene>